<evidence type="ECO:0000313" key="3">
    <source>
        <dbReference type="Proteomes" id="UP000320300"/>
    </source>
</evidence>
<evidence type="ECO:0000259" key="1">
    <source>
        <dbReference type="PROSITE" id="PS50943"/>
    </source>
</evidence>
<dbReference type="Proteomes" id="UP000320300">
    <property type="component" value="Unassembled WGS sequence"/>
</dbReference>
<accession>A0A521FLS9</accession>
<dbReference type="GO" id="GO:0003677">
    <property type="term" value="F:DNA binding"/>
    <property type="evidence" value="ECO:0007669"/>
    <property type="project" value="InterPro"/>
</dbReference>
<dbReference type="CDD" id="cd00093">
    <property type="entry name" value="HTH_XRE"/>
    <property type="match status" value="1"/>
</dbReference>
<dbReference type="EMBL" id="FXTN01000013">
    <property type="protein sequence ID" value="SMO97034.1"/>
    <property type="molecule type" value="Genomic_DNA"/>
</dbReference>
<dbReference type="SUPFAM" id="SSF47413">
    <property type="entry name" value="lambda repressor-like DNA-binding domains"/>
    <property type="match status" value="1"/>
</dbReference>
<keyword evidence="3" id="KW-1185">Reference proteome</keyword>
<dbReference type="SMART" id="SM00530">
    <property type="entry name" value="HTH_XRE"/>
    <property type="match status" value="1"/>
</dbReference>
<dbReference type="Pfam" id="PF13560">
    <property type="entry name" value="HTH_31"/>
    <property type="match status" value="1"/>
</dbReference>
<dbReference type="Gene3D" id="1.10.260.40">
    <property type="entry name" value="lambda repressor-like DNA-binding domains"/>
    <property type="match status" value="1"/>
</dbReference>
<sequence length="122" mass="14104">MINYFITEFVGRRLRALRLNSGFTEREICKKLQMKAGKFSQLENGLTGIPLWRLMEIAEFFEIGIHELLIRDGNSGGPELTAELESLARMNIRQAEEIARLQRKVMELYCSLQPHCMTAKSR</sequence>
<proteinExistence type="predicted"/>
<reference evidence="2 3" key="1">
    <citation type="submission" date="2017-05" db="EMBL/GenBank/DDBJ databases">
        <authorList>
            <person name="Varghese N."/>
            <person name="Submissions S."/>
        </authorList>
    </citation>
    <scope>NUCLEOTIDE SEQUENCE [LARGE SCALE GENOMIC DNA]</scope>
    <source>
        <strain evidence="2 3">DSM 19036</strain>
    </source>
</reference>
<gene>
    <name evidence="2" type="ORF">SAMN06265348_113220</name>
</gene>
<dbReference type="PROSITE" id="PS50943">
    <property type="entry name" value="HTH_CROC1"/>
    <property type="match status" value="1"/>
</dbReference>
<name>A0A521FLS9_9SPHI</name>
<dbReference type="InterPro" id="IPR001387">
    <property type="entry name" value="Cro/C1-type_HTH"/>
</dbReference>
<feature type="domain" description="HTH cro/C1-type" evidence="1">
    <location>
        <begin position="14"/>
        <end position="68"/>
    </location>
</feature>
<dbReference type="OrthoDB" id="2902336at2"/>
<dbReference type="AlphaFoldDB" id="A0A521FLS9"/>
<protein>
    <submittedName>
        <fullName evidence="2">Transcriptional regulator, contains XRE-family HTH domain</fullName>
    </submittedName>
</protein>
<dbReference type="RefSeq" id="WP_142530634.1">
    <property type="nucleotide sequence ID" value="NZ_CBCSJO010000012.1"/>
</dbReference>
<evidence type="ECO:0000313" key="2">
    <source>
        <dbReference type="EMBL" id="SMO97034.1"/>
    </source>
</evidence>
<dbReference type="InterPro" id="IPR010982">
    <property type="entry name" value="Lambda_DNA-bd_dom_sf"/>
</dbReference>
<organism evidence="2 3">
    <name type="scientific">Pedobacter westerhofensis</name>
    <dbReference type="NCBI Taxonomy" id="425512"/>
    <lineage>
        <taxon>Bacteria</taxon>
        <taxon>Pseudomonadati</taxon>
        <taxon>Bacteroidota</taxon>
        <taxon>Sphingobacteriia</taxon>
        <taxon>Sphingobacteriales</taxon>
        <taxon>Sphingobacteriaceae</taxon>
        <taxon>Pedobacter</taxon>
    </lineage>
</organism>